<reference evidence="2" key="1">
    <citation type="submission" date="2019-08" db="EMBL/GenBank/DDBJ databases">
        <authorList>
            <person name="Kucharzyk K."/>
            <person name="Murdoch R.W."/>
            <person name="Higgins S."/>
            <person name="Loffler F."/>
        </authorList>
    </citation>
    <scope>NUCLEOTIDE SEQUENCE</scope>
</reference>
<sequence>MVIDPGTAEDAPRGSAPGTVTATCVVAPTTATATQVLQTATTVRADSAGMICGVAGYPANGCGDPVADINVPATDPGVVAELTAPAGNVAKGTPVWAWIVVGGIVVVLAGAGIVVARKRRTA</sequence>
<evidence type="ECO:0000256" key="1">
    <source>
        <dbReference type="SAM" id="Phobius"/>
    </source>
</evidence>
<name>A0A645F8U9_9ZZZZ</name>
<organism evidence="2">
    <name type="scientific">bioreactor metagenome</name>
    <dbReference type="NCBI Taxonomy" id="1076179"/>
    <lineage>
        <taxon>unclassified sequences</taxon>
        <taxon>metagenomes</taxon>
        <taxon>ecological metagenomes</taxon>
    </lineage>
</organism>
<proteinExistence type="predicted"/>
<feature type="transmembrane region" description="Helical" evidence="1">
    <location>
        <begin position="95"/>
        <end position="116"/>
    </location>
</feature>
<keyword evidence="1" id="KW-1133">Transmembrane helix</keyword>
<protein>
    <submittedName>
        <fullName evidence="2">Uncharacterized protein</fullName>
    </submittedName>
</protein>
<evidence type="ECO:0000313" key="2">
    <source>
        <dbReference type="EMBL" id="MPN08893.1"/>
    </source>
</evidence>
<dbReference type="EMBL" id="VSSQ01054986">
    <property type="protein sequence ID" value="MPN08893.1"/>
    <property type="molecule type" value="Genomic_DNA"/>
</dbReference>
<accession>A0A645F8U9</accession>
<keyword evidence="1" id="KW-0812">Transmembrane</keyword>
<keyword evidence="1" id="KW-0472">Membrane</keyword>
<comment type="caution">
    <text evidence="2">The sequence shown here is derived from an EMBL/GenBank/DDBJ whole genome shotgun (WGS) entry which is preliminary data.</text>
</comment>
<dbReference type="AlphaFoldDB" id="A0A645F8U9"/>
<gene>
    <name evidence="2" type="ORF">SDC9_156181</name>
</gene>